<name>A0ABT6CG07_9SPHN</name>
<proteinExistence type="predicted"/>
<evidence type="ECO:0000313" key="3">
    <source>
        <dbReference type="Proteomes" id="UP001222770"/>
    </source>
</evidence>
<keyword evidence="3" id="KW-1185">Reference proteome</keyword>
<keyword evidence="1" id="KW-0472">Membrane</keyword>
<keyword evidence="1" id="KW-1133">Transmembrane helix</keyword>
<evidence type="ECO:0000256" key="1">
    <source>
        <dbReference type="SAM" id="Phobius"/>
    </source>
</evidence>
<reference evidence="2 3" key="1">
    <citation type="submission" date="2023-03" db="EMBL/GenBank/DDBJ databases">
        <title>Novosphingobium cyanobacteriorum sp. nov., isolated from a eutrophic reservoir during the Microcystis bloom period.</title>
        <authorList>
            <person name="Kang M."/>
            <person name="Le V."/>
            <person name="Ko S.-R."/>
            <person name="Lee S.-A."/>
            <person name="Ahn C.-Y."/>
        </authorList>
    </citation>
    <scope>NUCLEOTIDE SEQUENCE [LARGE SCALE GENOMIC DNA]</scope>
    <source>
        <strain evidence="2 3">HBC54</strain>
    </source>
</reference>
<keyword evidence="1" id="KW-0812">Transmembrane</keyword>
<accession>A0ABT6CG07</accession>
<dbReference type="Proteomes" id="UP001222770">
    <property type="component" value="Unassembled WGS sequence"/>
</dbReference>
<feature type="transmembrane region" description="Helical" evidence="1">
    <location>
        <begin position="57"/>
        <end position="78"/>
    </location>
</feature>
<comment type="caution">
    <text evidence="2">The sequence shown here is derived from an EMBL/GenBank/DDBJ whole genome shotgun (WGS) entry which is preliminary data.</text>
</comment>
<dbReference type="RefSeq" id="WP_277276063.1">
    <property type="nucleotide sequence ID" value="NZ_JAROCY010000005.1"/>
</dbReference>
<evidence type="ECO:0000313" key="2">
    <source>
        <dbReference type="EMBL" id="MDF8332859.1"/>
    </source>
</evidence>
<protein>
    <submittedName>
        <fullName evidence="2">Uncharacterized protein</fullName>
    </submittedName>
</protein>
<organism evidence="2 3">
    <name type="scientific">Novosphingobium cyanobacteriorum</name>
    <dbReference type="NCBI Taxonomy" id="3024215"/>
    <lineage>
        <taxon>Bacteria</taxon>
        <taxon>Pseudomonadati</taxon>
        <taxon>Pseudomonadota</taxon>
        <taxon>Alphaproteobacteria</taxon>
        <taxon>Sphingomonadales</taxon>
        <taxon>Sphingomonadaceae</taxon>
        <taxon>Novosphingobium</taxon>
    </lineage>
</organism>
<sequence length="83" mass="9369">MSGRRRMSFVLTSLLMWVLLGATLWSLLTTLETSCKLQESRSRLWAECFAPAGQMYLGLFALIFTVDLIRIASVLRAAKAEKE</sequence>
<dbReference type="EMBL" id="JAROCY010000005">
    <property type="protein sequence ID" value="MDF8332859.1"/>
    <property type="molecule type" value="Genomic_DNA"/>
</dbReference>
<gene>
    <name evidence="2" type="ORF">POM99_06590</name>
</gene>